<dbReference type="SUPFAM" id="SSF109604">
    <property type="entry name" value="HD-domain/PDEase-like"/>
    <property type="match status" value="1"/>
</dbReference>
<dbReference type="STRING" id="212667.VFDL14_05365"/>
<accession>A0A066USY4</accession>
<dbReference type="Pfam" id="PF13487">
    <property type="entry name" value="HD_5"/>
    <property type="match status" value="1"/>
</dbReference>
<dbReference type="PANTHER" id="PTHR45228:SF1">
    <property type="entry name" value="CYCLIC DI-GMP PHOSPHODIESTERASE TM_0186"/>
    <property type="match status" value="1"/>
</dbReference>
<name>A0A066USY4_9VIBR</name>
<dbReference type="PANTHER" id="PTHR45228">
    <property type="entry name" value="CYCLIC DI-GMP PHOSPHODIESTERASE TM_0186-RELATED"/>
    <property type="match status" value="1"/>
</dbReference>
<dbReference type="InterPro" id="IPR052020">
    <property type="entry name" value="Cyclic_di-GMP/3'3'-cGAMP_PDE"/>
</dbReference>
<dbReference type="InterPro" id="IPR003607">
    <property type="entry name" value="HD/PDEase_dom"/>
</dbReference>
<dbReference type="OrthoDB" id="6210373at2"/>
<comment type="caution">
    <text evidence="3">The sequence shown here is derived from an EMBL/GenBank/DDBJ whole genome shotgun (WGS) entry which is preliminary data.</text>
</comment>
<sequence length="382" mass="44145">MFDYSQLSKIAAKDQDITSTLDDLFQLVRSFYPTLSRLSIALTNENKATNYFVSDALCQEASHNYIEYNIRPESSLRKMSELPSVRVINDLSTMNPTRQICRLIDIGHQSSYTSPIYYRDKNLGFIFLNATAIGFFNQKSIQADIAYLSQLIASLFTRLHENQKHFQTSLAIALNMGHARDPETKEHLIRMGRYSEILARAMSEQKPEITYQFIHRIRVYAPFHDIGKYRIPDHVLFSTKRFTDEDRAIMNQHTIYGEAMIEDVVSISDNHSISHDEVQFLKNIIRHHHERYDGTGLPDRLCGTQIPLEARIVTLADVFDALLSKRAYKSEWELDDVLEYIEENVGIMFDPSCVEALKQNLDTCMAVREQYSDKEEVTSFQA</sequence>
<feature type="domain" description="HD-GYP" evidence="2">
    <location>
        <begin position="162"/>
        <end position="373"/>
    </location>
</feature>
<dbReference type="EMBL" id="JFFR01000002">
    <property type="protein sequence ID" value="KDN30160.1"/>
    <property type="molecule type" value="Genomic_DNA"/>
</dbReference>
<proteinExistence type="predicted"/>
<evidence type="ECO:0000259" key="2">
    <source>
        <dbReference type="PROSITE" id="PS51832"/>
    </source>
</evidence>
<gene>
    <name evidence="3" type="ORF">VFDL14_05365</name>
</gene>
<dbReference type="SMART" id="SM00471">
    <property type="entry name" value="HDc"/>
    <property type="match status" value="1"/>
</dbReference>
<dbReference type="RefSeq" id="WP_032549170.1">
    <property type="nucleotide sequence ID" value="NZ_JFFR01000002.1"/>
</dbReference>
<dbReference type="InterPro" id="IPR037522">
    <property type="entry name" value="HD_GYP_dom"/>
</dbReference>
<keyword evidence="4" id="KW-1185">Reference proteome</keyword>
<dbReference type="PROSITE" id="PS51831">
    <property type="entry name" value="HD"/>
    <property type="match status" value="1"/>
</dbReference>
<dbReference type="InterPro" id="IPR006674">
    <property type="entry name" value="HD_domain"/>
</dbReference>
<dbReference type="AlphaFoldDB" id="A0A066USY4"/>
<evidence type="ECO:0000313" key="3">
    <source>
        <dbReference type="EMBL" id="KDN30160.1"/>
    </source>
</evidence>
<keyword evidence="3" id="KW-0378">Hydrolase</keyword>
<dbReference type="Proteomes" id="UP000027219">
    <property type="component" value="Unassembled WGS sequence"/>
</dbReference>
<evidence type="ECO:0000313" key="4">
    <source>
        <dbReference type="Proteomes" id="UP000027219"/>
    </source>
</evidence>
<dbReference type="CDD" id="cd00077">
    <property type="entry name" value="HDc"/>
    <property type="match status" value="1"/>
</dbReference>
<feature type="domain" description="HD" evidence="1">
    <location>
        <begin position="184"/>
        <end position="322"/>
    </location>
</feature>
<reference evidence="3 4" key="1">
    <citation type="submission" date="2014-02" db="EMBL/GenBank/DDBJ databases">
        <title>Vibrio fortis Dalian14 Genome Sequencing.</title>
        <authorList>
            <person name="Wang Y."/>
            <person name="Song L."/>
            <person name="Liu G."/>
            <person name="Ding J."/>
        </authorList>
    </citation>
    <scope>NUCLEOTIDE SEQUENCE [LARGE SCALE GENOMIC DNA]</scope>
    <source>
        <strain evidence="3 4">Dalian14</strain>
    </source>
</reference>
<dbReference type="Gene3D" id="1.10.3210.10">
    <property type="entry name" value="Hypothetical protein af1432"/>
    <property type="match status" value="1"/>
</dbReference>
<evidence type="ECO:0000259" key="1">
    <source>
        <dbReference type="PROSITE" id="PS51831"/>
    </source>
</evidence>
<protein>
    <submittedName>
        <fullName evidence="3">Metal-dependent phosphohydrolase</fullName>
    </submittedName>
</protein>
<dbReference type="PROSITE" id="PS51832">
    <property type="entry name" value="HD_GYP"/>
    <property type="match status" value="1"/>
</dbReference>
<organism evidence="3 4">
    <name type="scientific">Vibrio fortis</name>
    <dbReference type="NCBI Taxonomy" id="212667"/>
    <lineage>
        <taxon>Bacteria</taxon>
        <taxon>Pseudomonadati</taxon>
        <taxon>Pseudomonadota</taxon>
        <taxon>Gammaproteobacteria</taxon>
        <taxon>Vibrionales</taxon>
        <taxon>Vibrionaceae</taxon>
        <taxon>Vibrio</taxon>
    </lineage>
</organism>
<dbReference type="GO" id="GO:0008081">
    <property type="term" value="F:phosphoric diester hydrolase activity"/>
    <property type="evidence" value="ECO:0007669"/>
    <property type="project" value="UniProtKB-ARBA"/>
</dbReference>